<protein>
    <recommendedName>
        <fullName evidence="3">acid phosphatase</fullName>
        <ecNumber evidence="3">3.1.3.2</ecNumber>
    </recommendedName>
</protein>
<keyword evidence="7" id="KW-0325">Glycoprotein</keyword>
<dbReference type="InterPro" id="IPR033379">
    <property type="entry name" value="Acid_Pase_AS"/>
</dbReference>
<organism evidence="10">
    <name type="scientific">Photinus pyralis</name>
    <name type="common">Common eastern firefly</name>
    <name type="synonym">Lampyris pyralis</name>
    <dbReference type="NCBI Taxonomy" id="7054"/>
    <lineage>
        <taxon>Eukaryota</taxon>
        <taxon>Metazoa</taxon>
        <taxon>Ecdysozoa</taxon>
        <taxon>Arthropoda</taxon>
        <taxon>Hexapoda</taxon>
        <taxon>Insecta</taxon>
        <taxon>Pterygota</taxon>
        <taxon>Neoptera</taxon>
        <taxon>Endopterygota</taxon>
        <taxon>Coleoptera</taxon>
        <taxon>Polyphaga</taxon>
        <taxon>Elateriformia</taxon>
        <taxon>Elateroidea</taxon>
        <taxon>Lampyridae</taxon>
        <taxon>Lampyrinae</taxon>
        <taxon>Photinus</taxon>
    </lineage>
</organism>
<dbReference type="InterPro" id="IPR050645">
    <property type="entry name" value="Histidine_acid_phosphatase"/>
</dbReference>
<keyword evidence="8" id="KW-0472">Membrane</keyword>
<evidence type="ECO:0000256" key="1">
    <source>
        <dbReference type="ARBA" id="ARBA00000032"/>
    </source>
</evidence>
<proteinExistence type="inferred from homology"/>
<evidence type="ECO:0000256" key="3">
    <source>
        <dbReference type="ARBA" id="ARBA00012646"/>
    </source>
</evidence>
<dbReference type="PANTHER" id="PTHR11567">
    <property type="entry name" value="ACID PHOSPHATASE-RELATED"/>
    <property type="match status" value="1"/>
</dbReference>
<accession>A0A1Y1M1M4</accession>
<reference evidence="10" key="1">
    <citation type="journal article" date="2016" name="Sci. Rep.">
        <title>Molecular characterization of firefly nuptial gifts: a multi-omics approach sheds light on postcopulatory sexual selection.</title>
        <authorList>
            <person name="Al-Wathiqui N."/>
            <person name="Fallon T.R."/>
            <person name="South A."/>
            <person name="Weng J.K."/>
            <person name="Lewis S.M."/>
        </authorList>
    </citation>
    <scope>NUCLEOTIDE SEQUENCE</scope>
</reference>
<evidence type="ECO:0000256" key="8">
    <source>
        <dbReference type="SAM" id="Phobius"/>
    </source>
</evidence>
<dbReference type="SUPFAM" id="SSF53254">
    <property type="entry name" value="Phosphoglycerate mutase-like"/>
    <property type="match status" value="1"/>
</dbReference>
<dbReference type="EMBL" id="GEZM01042494">
    <property type="protein sequence ID" value="JAV79822.1"/>
    <property type="molecule type" value="Transcribed_RNA"/>
</dbReference>
<evidence type="ECO:0000256" key="6">
    <source>
        <dbReference type="ARBA" id="ARBA00023157"/>
    </source>
</evidence>
<evidence type="ECO:0000256" key="4">
    <source>
        <dbReference type="ARBA" id="ARBA00022729"/>
    </source>
</evidence>
<dbReference type="PANTHER" id="PTHR11567:SF211">
    <property type="entry name" value="PROSTATIC ACID PHOSPHATASE"/>
    <property type="match status" value="1"/>
</dbReference>
<keyword evidence="4 9" id="KW-0732">Signal</keyword>
<dbReference type="Gene3D" id="3.40.50.1240">
    <property type="entry name" value="Phosphoglycerate mutase-like"/>
    <property type="match status" value="1"/>
</dbReference>
<dbReference type="PROSITE" id="PS00778">
    <property type="entry name" value="HIS_ACID_PHOSPHAT_2"/>
    <property type="match status" value="1"/>
</dbReference>
<dbReference type="AlphaFoldDB" id="A0A1Y1M1M4"/>
<comment type="catalytic activity">
    <reaction evidence="1">
        <text>a phosphate monoester + H2O = an alcohol + phosphate</text>
        <dbReference type="Rhea" id="RHEA:15017"/>
        <dbReference type="ChEBI" id="CHEBI:15377"/>
        <dbReference type="ChEBI" id="CHEBI:30879"/>
        <dbReference type="ChEBI" id="CHEBI:43474"/>
        <dbReference type="ChEBI" id="CHEBI:67140"/>
        <dbReference type="EC" id="3.1.3.2"/>
    </reaction>
</comment>
<sequence>MFVVPRSVILLLLVSEGLINHSSCEVEDTLLSVIVIYRHGDRAPIRPYQTDPYKDPSNWPMGWGQLTKIGKRQQYDLGRWLRERYKNFLPEEFSPRDIYVRSTDVDRTLMSAQCNLAGLFPPDANQTWNSNLAWQPVPVHTVPEQLDPVLSMKKPCERYRQLYQALFTTREFVDIQRENRELYEYLTQNTGNEIYNLETLEQLYNTLFIEELHNHTLPEWTKSVYPHKMARWADMSFALYTYNPKLALLRTGPLMDVIYKAFDNASLPKMHMFSAHDTTIADILNTLGIFDRHSPPYASTILFELRARGVNRLVNILYKNSTTPQRMVLKDCQFDCPLDTFNEILDRVRLSDGEWESACEARFLGMVQFGTLQTGVFLGCMGLLFVLLCSFIISIVWSRRRRETVNYLRIPNQEE</sequence>
<keyword evidence="8" id="KW-0812">Transmembrane</keyword>
<evidence type="ECO:0000256" key="2">
    <source>
        <dbReference type="ARBA" id="ARBA00005375"/>
    </source>
</evidence>
<keyword evidence="5" id="KW-0378">Hydrolase</keyword>
<keyword evidence="8" id="KW-1133">Transmembrane helix</keyword>
<keyword evidence="6" id="KW-1015">Disulfide bond</keyword>
<name>A0A1Y1M1M4_PHOPY</name>
<dbReference type="PROSITE" id="PS00616">
    <property type="entry name" value="HIS_ACID_PHOSPHAT_1"/>
    <property type="match status" value="1"/>
</dbReference>
<dbReference type="InterPro" id="IPR000560">
    <property type="entry name" value="His_Pase_clade-2"/>
</dbReference>
<evidence type="ECO:0000256" key="9">
    <source>
        <dbReference type="SAM" id="SignalP"/>
    </source>
</evidence>
<dbReference type="CDD" id="cd07061">
    <property type="entry name" value="HP_HAP_like"/>
    <property type="match status" value="1"/>
</dbReference>
<feature type="transmembrane region" description="Helical" evidence="8">
    <location>
        <begin position="376"/>
        <end position="397"/>
    </location>
</feature>
<feature type="signal peptide" evidence="9">
    <location>
        <begin position="1"/>
        <end position="24"/>
    </location>
</feature>
<dbReference type="GO" id="GO:0003993">
    <property type="term" value="F:acid phosphatase activity"/>
    <property type="evidence" value="ECO:0007669"/>
    <property type="project" value="UniProtKB-EC"/>
</dbReference>
<dbReference type="EC" id="3.1.3.2" evidence="3"/>
<evidence type="ECO:0000256" key="7">
    <source>
        <dbReference type="ARBA" id="ARBA00023180"/>
    </source>
</evidence>
<comment type="similarity">
    <text evidence="2">Belongs to the histidine acid phosphatase family.</text>
</comment>
<dbReference type="Pfam" id="PF00328">
    <property type="entry name" value="His_Phos_2"/>
    <property type="match status" value="1"/>
</dbReference>
<dbReference type="InterPro" id="IPR029033">
    <property type="entry name" value="His_PPase_superfam"/>
</dbReference>
<evidence type="ECO:0000256" key="5">
    <source>
        <dbReference type="ARBA" id="ARBA00022801"/>
    </source>
</evidence>
<feature type="chain" id="PRO_5012146569" description="acid phosphatase" evidence="9">
    <location>
        <begin position="25"/>
        <end position="415"/>
    </location>
</feature>
<evidence type="ECO:0000313" key="10">
    <source>
        <dbReference type="EMBL" id="JAV79822.1"/>
    </source>
</evidence>